<proteinExistence type="predicted"/>
<dbReference type="EMBL" id="CAADFQ010000122">
    <property type="protein sequence ID" value="VFK35501.1"/>
    <property type="molecule type" value="Genomic_DNA"/>
</dbReference>
<accession>A0A450Y1T4</accession>
<dbReference type="EMBL" id="CAADGH010000122">
    <property type="protein sequence ID" value="VFK77313.1"/>
    <property type="molecule type" value="Genomic_DNA"/>
</dbReference>
<name>A0A450Y1T4_9GAMM</name>
<gene>
    <name evidence="1" type="ORF">BECKMB1821G_GA0114241_103138</name>
    <name evidence="3" type="ORF">BECKMB1821H_GA0114242_11226</name>
    <name evidence="2" type="ORF">BECKMB1821I_GA0114274_11225</name>
</gene>
<evidence type="ECO:0000313" key="3">
    <source>
        <dbReference type="EMBL" id="VFK77313.1"/>
    </source>
</evidence>
<dbReference type="EMBL" id="CAADFO010000031">
    <property type="protein sequence ID" value="VFK27928.1"/>
    <property type="molecule type" value="Genomic_DNA"/>
</dbReference>
<evidence type="ECO:0000313" key="1">
    <source>
        <dbReference type="EMBL" id="VFK27928.1"/>
    </source>
</evidence>
<organism evidence="2">
    <name type="scientific">Candidatus Kentrum sp. MB</name>
    <dbReference type="NCBI Taxonomy" id="2138164"/>
    <lineage>
        <taxon>Bacteria</taxon>
        <taxon>Pseudomonadati</taxon>
        <taxon>Pseudomonadota</taxon>
        <taxon>Gammaproteobacteria</taxon>
        <taxon>Candidatus Kentrum</taxon>
    </lineage>
</organism>
<dbReference type="AlphaFoldDB" id="A0A450Y1T4"/>
<protein>
    <submittedName>
        <fullName evidence="2">Uncharacterized protein</fullName>
    </submittedName>
</protein>
<reference evidence="2" key="1">
    <citation type="submission" date="2019-02" db="EMBL/GenBank/DDBJ databases">
        <authorList>
            <person name="Gruber-Vodicka R. H."/>
            <person name="Seah K. B. B."/>
        </authorList>
    </citation>
    <scope>NUCLEOTIDE SEQUENCE</scope>
    <source>
        <strain evidence="1">BECK_BZ197</strain>
        <strain evidence="3">BECK_BZ198</strain>
        <strain evidence="2">BECK_BZ199</strain>
    </source>
</reference>
<sequence length="64" mass="7419">MYLECPLVYGRPRWLHLIIPLQQQLDPPPPFAILPRVHLNVPLKSRWRIAEKDSNAVISALHTV</sequence>
<evidence type="ECO:0000313" key="2">
    <source>
        <dbReference type="EMBL" id="VFK35501.1"/>
    </source>
</evidence>